<dbReference type="EMBL" id="JBHSYS010000001">
    <property type="protein sequence ID" value="MFC6955744.1"/>
    <property type="molecule type" value="Genomic_DNA"/>
</dbReference>
<evidence type="ECO:0000313" key="4">
    <source>
        <dbReference type="Proteomes" id="UP001596470"/>
    </source>
</evidence>
<dbReference type="InterPro" id="IPR051267">
    <property type="entry name" value="STEAP_metalloreductase"/>
</dbReference>
<dbReference type="RefSeq" id="WP_382352543.1">
    <property type="nucleotide sequence ID" value="NZ_JBHMBP010000004.1"/>
</dbReference>
<feature type="domain" description="Pyrroline-5-carboxylate reductase catalytic N-terminal" evidence="2">
    <location>
        <begin position="5"/>
        <end position="93"/>
    </location>
</feature>
<dbReference type="SUPFAM" id="SSF51735">
    <property type="entry name" value="NAD(P)-binding Rossmann-fold domains"/>
    <property type="match status" value="1"/>
</dbReference>
<dbReference type="InterPro" id="IPR036291">
    <property type="entry name" value="NAD(P)-bd_dom_sf"/>
</dbReference>
<keyword evidence="1" id="KW-0560">Oxidoreductase</keyword>
<protein>
    <submittedName>
        <fullName evidence="3">NADPH-dependent F420 reductase</fullName>
    </submittedName>
</protein>
<evidence type="ECO:0000313" key="3">
    <source>
        <dbReference type="EMBL" id="MFC6955744.1"/>
    </source>
</evidence>
<organism evidence="3 4">
    <name type="scientific">Glycomyces mayteni</name>
    <dbReference type="NCBI Taxonomy" id="543887"/>
    <lineage>
        <taxon>Bacteria</taxon>
        <taxon>Bacillati</taxon>
        <taxon>Actinomycetota</taxon>
        <taxon>Actinomycetes</taxon>
        <taxon>Glycomycetales</taxon>
        <taxon>Glycomycetaceae</taxon>
        <taxon>Glycomyces</taxon>
    </lineage>
</organism>
<gene>
    <name evidence="3" type="ORF">ACFQS3_00905</name>
</gene>
<dbReference type="Pfam" id="PF03807">
    <property type="entry name" value="F420_oxidored"/>
    <property type="match status" value="1"/>
</dbReference>
<dbReference type="InterPro" id="IPR028939">
    <property type="entry name" value="P5C_Rdtase_cat_N"/>
</dbReference>
<proteinExistence type="predicted"/>
<name>A0ABW2D2U5_9ACTN</name>
<accession>A0ABW2D2U5</accession>
<evidence type="ECO:0000256" key="1">
    <source>
        <dbReference type="ARBA" id="ARBA00023002"/>
    </source>
</evidence>
<reference evidence="4" key="1">
    <citation type="journal article" date="2019" name="Int. J. Syst. Evol. Microbiol.">
        <title>The Global Catalogue of Microorganisms (GCM) 10K type strain sequencing project: providing services to taxonomists for standard genome sequencing and annotation.</title>
        <authorList>
            <consortium name="The Broad Institute Genomics Platform"/>
            <consortium name="The Broad Institute Genome Sequencing Center for Infectious Disease"/>
            <person name="Wu L."/>
            <person name="Ma J."/>
        </authorList>
    </citation>
    <scope>NUCLEOTIDE SEQUENCE [LARGE SCALE GENOMIC DNA]</scope>
    <source>
        <strain evidence="4">KACC 12634</strain>
    </source>
</reference>
<dbReference type="Proteomes" id="UP001596470">
    <property type="component" value="Unassembled WGS sequence"/>
</dbReference>
<evidence type="ECO:0000259" key="2">
    <source>
        <dbReference type="Pfam" id="PF03807"/>
    </source>
</evidence>
<dbReference type="PANTHER" id="PTHR14239:SF10">
    <property type="entry name" value="REDUCTASE"/>
    <property type="match status" value="1"/>
</dbReference>
<keyword evidence="4" id="KW-1185">Reference proteome</keyword>
<dbReference type="PANTHER" id="PTHR14239">
    <property type="entry name" value="DUDULIN-RELATED"/>
    <property type="match status" value="1"/>
</dbReference>
<comment type="caution">
    <text evidence="3">The sequence shown here is derived from an EMBL/GenBank/DDBJ whole genome shotgun (WGS) entry which is preliminary data.</text>
</comment>
<sequence>MTKTLGIIGAGMIGSTLARLAVAAGIEVVLANSRGPETLADLVGELGPAARAAVPAEAAAAGDLVVAAVPLSAYLRLPAEALAGKTVLDTGNYYPERDGRFPALDANEATTSELVQRHLAGSAVVKAFNNIAFFGLVTMARPAGPERSALPIAGDDPEAKARAAGLLDALGFDAVDAGTLAESWRAEPGTPVYVQPYMPGPIPEGLDREQTFQWLASTPGAPVPAGRVKELLDAAVRGTAGGTVPDAMR</sequence>
<dbReference type="Gene3D" id="3.40.50.720">
    <property type="entry name" value="NAD(P)-binding Rossmann-like Domain"/>
    <property type="match status" value="1"/>
</dbReference>